<dbReference type="GO" id="GO:0090729">
    <property type="term" value="F:toxin activity"/>
    <property type="evidence" value="ECO:0007669"/>
    <property type="project" value="UniProtKB-KW"/>
</dbReference>
<comment type="cofactor">
    <cofactor evidence="1 8">
        <name>Mg(2+)</name>
        <dbReference type="ChEBI" id="CHEBI:18420"/>
    </cofactor>
</comment>
<keyword evidence="2 8" id="KW-1277">Toxin-antitoxin system</keyword>
<name>A0AAC8W5R1_9PROT</name>
<dbReference type="PANTHER" id="PTHR33653:SF1">
    <property type="entry name" value="RIBONUCLEASE VAPC2"/>
    <property type="match status" value="1"/>
</dbReference>
<keyword evidence="8" id="KW-0800">Toxin</keyword>
<evidence type="ECO:0000256" key="4">
    <source>
        <dbReference type="ARBA" id="ARBA00022723"/>
    </source>
</evidence>
<dbReference type="Gene3D" id="3.40.50.1010">
    <property type="entry name" value="5'-nuclease"/>
    <property type="match status" value="1"/>
</dbReference>
<proteinExistence type="inferred from homology"/>
<evidence type="ECO:0000256" key="2">
    <source>
        <dbReference type="ARBA" id="ARBA00022649"/>
    </source>
</evidence>
<reference evidence="10 11" key="2">
    <citation type="journal article" date="2016" name="Genome Announc.">
        <title>Complete Genome Sequence of a Strain of Azospirillum thiophilum Isolated from a Sulfide Spring.</title>
        <authorList>
            <person name="Fomenkov A."/>
            <person name="Vincze T."/>
            <person name="Grabovich M."/>
            <person name="Anton B.P."/>
            <person name="Dubinina G."/>
            <person name="Orlova M."/>
            <person name="Belousova E."/>
            <person name="Roberts R.J."/>
        </authorList>
    </citation>
    <scope>NUCLEOTIDE SEQUENCE [LARGE SCALE GENOMIC DNA]</scope>
    <source>
        <strain evidence="10 11">BV-S</strain>
    </source>
</reference>
<evidence type="ECO:0000256" key="5">
    <source>
        <dbReference type="ARBA" id="ARBA00022801"/>
    </source>
</evidence>
<protein>
    <recommendedName>
        <fullName evidence="8">Ribonuclease VapC</fullName>
        <shortName evidence="8">RNase VapC</shortName>
        <ecNumber evidence="8">3.1.-.-</ecNumber>
    </recommendedName>
    <alternativeName>
        <fullName evidence="8">Toxin VapC</fullName>
    </alternativeName>
</protein>
<dbReference type="Proteomes" id="UP000069935">
    <property type="component" value="Chromosome 7"/>
</dbReference>
<evidence type="ECO:0000259" key="9">
    <source>
        <dbReference type="Pfam" id="PF01850"/>
    </source>
</evidence>
<feature type="binding site" evidence="8">
    <location>
        <position position="104"/>
    </location>
    <ligand>
        <name>Mg(2+)</name>
        <dbReference type="ChEBI" id="CHEBI:18420"/>
    </ligand>
</feature>
<evidence type="ECO:0000256" key="1">
    <source>
        <dbReference type="ARBA" id="ARBA00001946"/>
    </source>
</evidence>
<organism evidence="10 11">
    <name type="scientific">Azospirillum thiophilum</name>
    <dbReference type="NCBI Taxonomy" id="528244"/>
    <lineage>
        <taxon>Bacteria</taxon>
        <taxon>Pseudomonadati</taxon>
        <taxon>Pseudomonadota</taxon>
        <taxon>Alphaproteobacteria</taxon>
        <taxon>Rhodospirillales</taxon>
        <taxon>Azospirillaceae</taxon>
        <taxon>Azospirillum</taxon>
    </lineage>
</organism>
<comment type="function">
    <text evidence="8">Toxic component of a toxin-antitoxin (TA) system. An RNase.</text>
</comment>
<evidence type="ECO:0000256" key="3">
    <source>
        <dbReference type="ARBA" id="ARBA00022722"/>
    </source>
</evidence>
<dbReference type="GO" id="GO:0004540">
    <property type="term" value="F:RNA nuclease activity"/>
    <property type="evidence" value="ECO:0007669"/>
    <property type="project" value="InterPro"/>
</dbReference>
<dbReference type="PANTHER" id="PTHR33653">
    <property type="entry name" value="RIBONUCLEASE VAPC2"/>
    <property type="match status" value="1"/>
</dbReference>
<dbReference type="SUPFAM" id="SSF88723">
    <property type="entry name" value="PIN domain-like"/>
    <property type="match status" value="1"/>
</dbReference>
<dbReference type="Pfam" id="PF01850">
    <property type="entry name" value="PIN"/>
    <property type="match status" value="1"/>
</dbReference>
<feature type="domain" description="PIN" evidence="9">
    <location>
        <begin position="2"/>
        <end position="122"/>
    </location>
</feature>
<comment type="similarity">
    <text evidence="7 8">Belongs to the PINc/VapC protein family.</text>
</comment>
<dbReference type="GO" id="GO:0000287">
    <property type="term" value="F:magnesium ion binding"/>
    <property type="evidence" value="ECO:0007669"/>
    <property type="project" value="UniProtKB-UniRule"/>
</dbReference>
<gene>
    <name evidence="8" type="primary">vapC</name>
    <name evidence="10" type="ORF">AL072_32210</name>
</gene>
<sequence length="139" mass="14918">MIVLDTNVLSELMRPTPSEAVLRWFAGHSAATLFTTTITQAEILYGLALLPEGRRRSDLLMAAEQMFAEDLDGRVLPFDSMAAKAFAPIAAGRRQQGRPTGAFDAQIAAIAASRGAALATRNVADFLDCGIPIVNPWES</sequence>
<accession>A0AAC8W5R1</accession>
<keyword evidence="11" id="KW-1185">Reference proteome</keyword>
<dbReference type="EMBL" id="CP012407">
    <property type="protein sequence ID" value="ALG75598.1"/>
    <property type="molecule type" value="Genomic_DNA"/>
</dbReference>
<dbReference type="HAMAP" id="MF_00265">
    <property type="entry name" value="VapC_Nob1"/>
    <property type="match status" value="1"/>
</dbReference>
<dbReference type="KEGG" id="ati:AL072_32210"/>
<keyword evidence="6 8" id="KW-0460">Magnesium</keyword>
<dbReference type="RefSeq" id="WP_045585492.1">
    <property type="nucleotide sequence ID" value="NZ_CP012407.1"/>
</dbReference>
<dbReference type="InterPro" id="IPR022907">
    <property type="entry name" value="VapC_family"/>
</dbReference>
<evidence type="ECO:0000313" key="10">
    <source>
        <dbReference type="EMBL" id="ALG75598.1"/>
    </source>
</evidence>
<evidence type="ECO:0000256" key="8">
    <source>
        <dbReference type="HAMAP-Rule" id="MF_00265"/>
    </source>
</evidence>
<dbReference type="GO" id="GO:0016787">
    <property type="term" value="F:hydrolase activity"/>
    <property type="evidence" value="ECO:0007669"/>
    <property type="project" value="UniProtKB-KW"/>
</dbReference>
<dbReference type="AlphaFoldDB" id="A0AAC8W5R1"/>
<dbReference type="CDD" id="cd18731">
    <property type="entry name" value="PIN_NgFitB-like"/>
    <property type="match status" value="1"/>
</dbReference>
<evidence type="ECO:0000256" key="6">
    <source>
        <dbReference type="ARBA" id="ARBA00022842"/>
    </source>
</evidence>
<keyword evidence="5 8" id="KW-0378">Hydrolase</keyword>
<dbReference type="EC" id="3.1.-.-" evidence="8"/>
<dbReference type="InterPro" id="IPR029060">
    <property type="entry name" value="PIN-like_dom_sf"/>
</dbReference>
<dbReference type="InterPro" id="IPR050556">
    <property type="entry name" value="Type_II_TA_system_RNase"/>
</dbReference>
<reference evidence="11" key="1">
    <citation type="submission" date="2015-08" db="EMBL/GenBank/DDBJ databases">
        <title>Complete Genome Sequence of Azospirillum thiophilum BV-S.</title>
        <authorList>
            <person name="Fomenkov A."/>
            <person name="Vincze T."/>
            <person name="Grabovich M."/>
            <person name="Dubinina G."/>
            <person name="Orlova M."/>
            <person name="Belousova E."/>
            <person name="Roberts R.J."/>
        </authorList>
    </citation>
    <scope>NUCLEOTIDE SEQUENCE [LARGE SCALE GENOMIC DNA]</scope>
    <source>
        <strain evidence="11">BV-S</strain>
    </source>
</reference>
<keyword evidence="3 8" id="KW-0540">Nuclease</keyword>
<evidence type="ECO:0000256" key="7">
    <source>
        <dbReference type="ARBA" id="ARBA00038093"/>
    </source>
</evidence>
<feature type="binding site" evidence="8">
    <location>
        <position position="5"/>
    </location>
    <ligand>
        <name>Mg(2+)</name>
        <dbReference type="ChEBI" id="CHEBI:18420"/>
    </ligand>
</feature>
<evidence type="ECO:0000313" key="11">
    <source>
        <dbReference type="Proteomes" id="UP000069935"/>
    </source>
</evidence>
<dbReference type="InterPro" id="IPR002716">
    <property type="entry name" value="PIN_dom"/>
</dbReference>
<keyword evidence="4 8" id="KW-0479">Metal-binding</keyword>